<dbReference type="Proteomes" id="UP000321548">
    <property type="component" value="Unassembled WGS sequence"/>
</dbReference>
<keyword evidence="6 12" id="KW-1003">Cell membrane</keyword>
<evidence type="ECO:0000256" key="8">
    <source>
        <dbReference type="ARBA" id="ARBA00022692"/>
    </source>
</evidence>
<comment type="caution">
    <text evidence="14">The sequence shown here is derived from an EMBL/GenBank/DDBJ whole genome shotgun (WGS) entry which is preliminary data.</text>
</comment>
<dbReference type="Pfam" id="PF04995">
    <property type="entry name" value="CcmD"/>
    <property type="match status" value="1"/>
</dbReference>
<evidence type="ECO:0000256" key="10">
    <source>
        <dbReference type="ARBA" id="ARBA00022989"/>
    </source>
</evidence>
<comment type="function">
    <text evidence="1 12">Required for the export of heme to the periplasm for the biogenesis of c-type cytochromes.</text>
</comment>
<keyword evidence="15" id="KW-1185">Reference proteome</keyword>
<dbReference type="GO" id="GO:0017004">
    <property type="term" value="P:cytochrome complex assembly"/>
    <property type="evidence" value="ECO:0007669"/>
    <property type="project" value="UniProtKB-KW"/>
</dbReference>
<evidence type="ECO:0000256" key="12">
    <source>
        <dbReference type="RuleBase" id="RU363101"/>
    </source>
</evidence>
<accession>A0A5C8P3F5</accession>
<evidence type="ECO:0000313" key="15">
    <source>
        <dbReference type="Proteomes" id="UP000321548"/>
    </source>
</evidence>
<evidence type="ECO:0000256" key="6">
    <source>
        <dbReference type="ARBA" id="ARBA00022475"/>
    </source>
</evidence>
<dbReference type="AlphaFoldDB" id="A0A5C8P3F5"/>
<organism evidence="14 15">
    <name type="scientific">Zeimonas arvi</name>
    <dbReference type="NCBI Taxonomy" id="2498847"/>
    <lineage>
        <taxon>Bacteria</taxon>
        <taxon>Pseudomonadati</taxon>
        <taxon>Pseudomonadota</taxon>
        <taxon>Betaproteobacteria</taxon>
        <taxon>Burkholderiales</taxon>
        <taxon>Burkholderiaceae</taxon>
        <taxon>Zeimonas</taxon>
    </lineage>
</organism>
<protein>
    <recommendedName>
        <fullName evidence="4 12">Heme exporter protein D</fullName>
    </recommendedName>
</protein>
<evidence type="ECO:0000313" key="14">
    <source>
        <dbReference type="EMBL" id="TXL68181.1"/>
    </source>
</evidence>
<evidence type="ECO:0000256" key="13">
    <source>
        <dbReference type="SAM" id="MobiDB-lite"/>
    </source>
</evidence>
<sequence length="62" mass="7319">MSEWLAMGGHGFYIWSSYAMMALCVAAEMWSLRQRRKAAWQRVDEAREEHESARPARRTETE</sequence>
<dbReference type="InterPro" id="IPR007078">
    <property type="entry name" value="Haem_export_protD_CcmD"/>
</dbReference>
<keyword evidence="11 12" id="KW-0472">Membrane</keyword>
<keyword evidence="9 12" id="KW-0201">Cytochrome c-type biogenesis</keyword>
<keyword evidence="8 12" id="KW-0812">Transmembrane</keyword>
<evidence type="ECO:0000256" key="5">
    <source>
        <dbReference type="ARBA" id="ARBA00022448"/>
    </source>
</evidence>
<evidence type="ECO:0000256" key="1">
    <source>
        <dbReference type="ARBA" id="ARBA00002442"/>
    </source>
</evidence>
<proteinExistence type="inferred from homology"/>
<dbReference type="GO" id="GO:0015886">
    <property type="term" value="P:heme transport"/>
    <property type="evidence" value="ECO:0007669"/>
    <property type="project" value="InterPro"/>
</dbReference>
<dbReference type="EMBL" id="VDUY01000001">
    <property type="protein sequence ID" value="TXL68181.1"/>
    <property type="molecule type" value="Genomic_DNA"/>
</dbReference>
<dbReference type="OrthoDB" id="9815607at2"/>
<evidence type="ECO:0000256" key="11">
    <source>
        <dbReference type="ARBA" id="ARBA00023136"/>
    </source>
</evidence>
<dbReference type="NCBIfam" id="TIGR03141">
    <property type="entry name" value="cytochro_ccmD"/>
    <property type="match status" value="1"/>
</dbReference>
<feature type="transmembrane region" description="Helical" evidence="12">
    <location>
        <begin position="12"/>
        <end position="32"/>
    </location>
</feature>
<evidence type="ECO:0000256" key="7">
    <source>
        <dbReference type="ARBA" id="ARBA00022519"/>
    </source>
</evidence>
<dbReference type="GO" id="GO:0005886">
    <property type="term" value="C:plasma membrane"/>
    <property type="evidence" value="ECO:0007669"/>
    <property type="project" value="UniProtKB-SubCell"/>
</dbReference>
<feature type="region of interest" description="Disordered" evidence="13">
    <location>
        <begin position="43"/>
        <end position="62"/>
    </location>
</feature>
<evidence type="ECO:0000256" key="9">
    <source>
        <dbReference type="ARBA" id="ARBA00022748"/>
    </source>
</evidence>
<dbReference type="RefSeq" id="WP_147702322.1">
    <property type="nucleotide sequence ID" value="NZ_VDUY01000001.1"/>
</dbReference>
<comment type="subcellular location">
    <subcellularLocation>
        <location evidence="2 12">Cell inner membrane</location>
        <topology evidence="2 12">Single-pass membrane protein</topology>
    </subcellularLocation>
</comment>
<gene>
    <name evidence="14" type="primary">ccmD</name>
    <name evidence="14" type="ORF">FHP08_00310</name>
</gene>
<evidence type="ECO:0000256" key="2">
    <source>
        <dbReference type="ARBA" id="ARBA00004377"/>
    </source>
</evidence>
<name>A0A5C8P3F5_9BURK</name>
<keyword evidence="10 12" id="KW-1133">Transmembrane helix</keyword>
<keyword evidence="7 12" id="KW-0997">Cell inner membrane</keyword>
<evidence type="ECO:0000256" key="3">
    <source>
        <dbReference type="ARBA" id="ARBA00008741"/>
    </source>
</evidence>
<reference evidence="14 15" key="1">
    <citation type="submission" date="2019-06" db="EMBL/GenBank/DDBJ databases">
        <title>Quisquiliibacterium sp. nov., isolated from a maize field.</title>
        <authorList>
            <person name="Lin S.-Y."/>
            <person name="Tsai C.-F."/>
            <person name="Young C.-C."/>
        </authorList>
    </citation>
    <scope>NUCLEOTIDE SEQUENCE [LARGE SCALE GENOMIC DNA]</scope>
    <source>
        <strain evidence="14 15">CC-CFT501</strain>
    </source>
</reference>
<comment type="similarity">
    <text evidence="3 12">Belongs to the CcmD/CycX/HelD family.</text>
</comment>
<keyword evidence="5 12" id="KW-0813">Transport</keyword>
<evidence type="ECO:0000256" key="4">
    <source>
        <dbReference type="ARBA" id="ARBA00016461"/>
    </source>
</evidence>